<evidence type="ECO:0000313" key="5">
    <source>
        <dbReference type="Proteomes" id="UP000198420"/>
    </source>
</evidence>
<dbReference type="InterPro" id="IPR035396">
    <property type="entry name" value="Bac_rhamnosid6H"/>
</dbReference>
<evidence type="ECO:0000259" key="2">
    <source>
        <dbReference type="Pfam" id="PF17389"/>
    </source>
</evidence>
<evidence type="ECO:0000313" key="4">
    <source>
        <dbReference type="EMBL" id="SNS30209.1"/>
    </source>
</evidence>
<evidence type="ECO:0000256" key="1">
    <source>
        <dbReference type="SAM" id="SignalP"/>
    </source>
</evidence>
<dbReference type="OrthoDB" id="9815108at2"/>
<dbReference type="EMBL" id="FZNP01000014">
    <property type="protein sequence ID" value="SNS30209.1"/>
    <property type="molecule type" value="Genomic_DNA"/>
</dbReference>
<feature type="domain" description="Alpha-L-rhamnosidase six-hairpin glycosidase" evidence="2">
    <location>
        <begin position="417"/>
        <end position="735"/>
    </location>
</feature>
<dbReference type="Proteomes" id="UP000198420">
    <property type="component" value="Unassembled WGS sequence"/>
</dbReference>
<dbReference type="SUPFAM" id="SSF48208">
    <property type="entry name" value="Six-hairpin glycosidases"/>
    <property type="match status" value="1"/>
</dbReference>
<reference evidence="5" key="1">
    <citation type="submission" date="2017-06" db="EMBL/GenBank/DDBJ databases">
        <authorList>
            <person name="Varghese N."/>
            <person name="Submissions S."/>
        </authorList>
    </citation>
    <scope>NUCLEOTIDE SEQUENCE [LARGE SCALE GENOMIC DNA]</scope>
    <source>
        <strain evidence="5">DSM 44485</strain>
    </source>
</reference>
<dbReference type="InterPro" id="IPR012341">
    <property type="entry name" value="6hp_glycosidase-like_sf"/>
</dbReference>
<gene>
    <name evidence="4" type="ORF">SAMN06265355_114105</name>
</gene>
<feature type="domain" description="Alpha-L-rhamnosidase C-terminal" evidence="3">
    <location>
        <begin position="737"/>
        <end position="807"/>
    </location>
</feature>
<dbReference type="Gene3D" id="2.60.420.10">
    <property type="entry name" value="Maltose phosphorylase, domain 3"/>
    <property type="match status" value="1"/>
</dbReference>
<organism evidence="4 5">
    <name type="scientific">Actinomadura mexicana</name>
    <dbReference type="NCBI Taxonomy" id="134959"/>
    <lineage>
        <taxon>Bacteria</taxon>
        <taxon>Bacillati</taxon>
        <taxon>Actinomycetota</taxon>
        <taxon>Actinomycetes</taxon>
        <taxon>Streptosporangiales</taxon>
        <taxon>Thermomonosporaceae</taxon>
        <taxon>Actinomadura</taxon>
    </lineage>
</organism>
<feature type="signal peptide" evidence="1">
    <location>
        <begin position="1"/>
        <end position="35"/>
    </location>
</feature>
<feature type="chain" id="PRO_5013145020" evidence="1">
    <location>
        <begin position="36"/>
        <end position="847"/>
    </location>
</feature>
<name>A0A239DCZ8_9ACTN</name>
<dbReference type="GO" id="GO:0005975">
    <property type="term" value="P:carbohydrate metabolic process"/>
    <property type="evidence" value="ECO:0007669"/>
    <property type="project" value="InterPro"/>
</dbReference>
<dbReference type="Pfam" id="PF17390">
    <property type="entry name" value="Bac_rhamnosid_C"/>
    <property type="match status" value="1"/>
</dbReference>
<dbReference type="PANTHER" id="PTHR34987:SF6">
    <property type="entry name" value="ALPHA-L-RHAMNOSIDASE SIX-HAIRPIN GLYCOSIDASE DOMAIN-CONTAINING PROTEIN"/>
    <property type="match status" value="1"/>
</dbReference>
<dbReference type="RefSeq" id="WP_089315337.1">
    <property type="nucleotide sequence ID" value="NZ_FZNP01000014.1"/>
</dbReference>
<keyword evidence="5" id="KW-1185">Reference proteome</keyword>
<keyword evidence="1" id="KW-0732">Signal</keyword>
<dbReference type="Gene3D" id="1.50.10.10">
    <property type="match status" value="1"/>
</dbReference>
<dbReference type="InterPro" id="IPR008928">
    <property type="entry name" value="6-hairpin_glycosidase_sf"/>
</dbReference>
<dbReference type="Pfam" id="PF17389">
    <property type="entry name" value="Bac_rhamnosid6H"/>
    <property type="match status" value="1"/>
</dbReference>
<evidence type="ECO:0000259" key="3">
    <source>
        <dbReference type="Pfam" id="PF17390"/>
    </source>
</evidence>
<dbReference type="PANTHER" id="PTHR34987">
    <property type="entry name" value="C, PUTATIVE (AFU_ORTHOLOGUE AFUA_3G02880)-RELATED"/>
    <property type="match status" value="1"/>
</dbReference>
<proteinExistence type="predicted"/>
<dbReference type="AlphaFoldDB" id="A0A239DCZ8"/>
<dbReference type="Gene3D" id="2.60.120.260">
    <property type="entry name" value="Galactose-binding domain-like"/>
    <property type="match status" value="1"/>
</dbReference>
<dbReference type="InterPro" id="IPR035398">
    <property type="entry name" value="Bac_rhamnosid_C"/>
</dbReference>
<accession>A0A239DCZ8</accession>
<sequence length="847" mass="88517">MPPAEKFARSHVSAVTSLALGAAALVAVPLAPASAAPRDPLGLPSLTRADRYVLAPSGRNVRPVRAAESYGVNGDHVTAASGASEKGHDLDAGSSTAAKADGVMTRQTGGGAAAAFGYGLRVTPGRAVTLRVEEAGSATAHYEVLVNGTVVHERAPDPAQAGVWSGDKAGLVHYDVTVPAPLVGSSKDLRVTFRNTDKPGPGARIHAVWTLYEDGRAPAAPYGGTVRNPSGAFRHGTTTLSSNEYGRPYVVYDFGQEVGGQIQVTADVRKGSPRIGLAFSESAQYLTTASDYSQDPVGLATETHYLETRSPSHDKNGRSVLSDPVIRGGFRYLMVFLDGPGEVRLSDLRLRFTADPANPDLDGYKGAFLSSDDTLNRLWYAGAYTVQMSTIDPATGRPYPGQEGPVRNDAIVGEGDSVISDGAKRDRMIWGGDNAVADPVAYLSTGQAGPAAGAVGFMAKGQAADGQIPGLYLTDKFGYNMGWGEYAAWWVHNYWTHYLYTGDQAFFDKWYDAMKKNVAWLESNAGDDGLLTMKGAGGTWGYGNEAGGTYVSSLYVKVLGQAAQAAEAKGDTGLAGTYREHAARTAKAVNDRLWDPAAGAYKVSPSDGNHPQDGNAMAVVAGVATGDRAASVLRFFGGSLADPHGDLTVDKAGGAVPQYISPFVSAQSLLAHSSQGDTAGAMSLLRRTWYPMLGKAQPGTLWENVSRAGAPQLGSYTSLSHGWAAAPTSFLTNQVLGVAPASGGFRTFTVLPHPASGLRWAQGRVPTPHGDITAAWKRDGGTFTLRVDAPRGTTATAGVPVRVASEVRAGGTVVWRHGAAVKPGVTVRDGLVQVPGLTGTSILTASR</sequence>
<protein>
    <submittedName>
        <fullName evidence="4">Alpha-L-rhamnosidase</fullName>
    </submittedName>
</protein>